<dbReference type="SUPFAM" id="SSF142921">
    <property type="entry name" value="WGR domain-like"/>
    <property type="match status" value="1"/>
</dbReference>
<gene>
    <name evidence="2" type="ORF">FRD01_12910</name>
</gene>
<dbReference type="InterPro" id="IPR049809">
    <property type="entry name" value="YehF/YfeS-like_WGR"/>
</dbReference>
<dbReference type="RefSeq" id="WP_146960250.1">
    <property type="nucleotide sequence ID" value="NZ_CP042467.1"/>
</dbReference>
<evidence type="ECO:0000259" key="1">
    <source>
        <dbReference type="PROSITE" id="PS51977"/>
    </source>
</evidence>
<dbReference type="KEGG" id="bbae:FRD01_12910"/>
<dbReference type="Gene3D" id="2.20.140.10">
    <property type="entry name" value="WGR domain"/>
    <property type="match status" value="1"/>
</dbReference>
<reference evidence="2 3" key="1">
    <citation type="submission" date="2019-08" db="EMBL/GenBank/DDBJ databases">
        <authorList>
            <person name="Liang Q."/>
        </authorList>
    </citation>
    <scope>NUCLEOTIDE SEQUENCE [LARGE SCALE GENOMIC DNA]</scope>
    <source>
        <strain evidence="2 3">V1718</strain>
    </source>
</reference>
<keyword evidence="3" id="KW-1185">Reference proteome</keyword>
<organism evidence="2 3">
    <name type="scientific">Microvenator marinus</name>
    <dbReference type="NCBI Taxonomy" id="2600177"/>
    <lineage>
        <taxon>Bacteria</taxon>
        <taxon>Deltaproteobacteria</taxon>
        <taxon>Bradymonadales</taxon>
        <taxon>Microvenatoraceae</taxon>
        <taxon>Microvenator</taxon>
    </lineage>
</organism>
<dbReference type="OrthoDB" id="8859114at2"/>
<dbReference type="Pfam" id="PF05406">
    <property type="entry name" value="WGR"/>
    <property type="match status" value="1"/>
</dbReference>
<proteinExistence type="predicted"/>
<name>A0A5B8XRF2_9DELT</name>
<evidence type="ECO:0000313" key="3">
    <source>
        <dbReference type="Proteomes" id="UP000321595"/>
    </source>
</evidence>
<dbReference type="SMART" id="SM00773">
    <property type="entry name" value="WGR"/>
    <property type="match status" value="1"/>
</dbReference>
<dbReference type="Proteomes" id="UP000321595">
    <property type="component" value="Chromosome"/>
</dbReference>
<dbReference type="InterPro" id="IPR036930">
    <property type="entry name" value="WGR_dom_sf"/>
</dbReference>
<protein>
    <submittedName>
        <fullName evidence="2">WGR domain-containing protein</fullName>
    </submittedName>
</protein>
<sequence length="827" mass="89878">MERYELVEGTTAKFWQWEVRGSDLVVQYGRIGSAGKEQVKSFPDEDEARKAAAKLMREKTGKGYGLVGATVEKASINKDPVDAELVALAKKVAAKREYASNSIKYLKSQVTARRAMPLLWTMAANGLLPAKALTAQLPTLAEDVEWASPSELVAVLERVPKTFEANRNVLWLLDNYPEFVDTLLMHAAWRAPKELAAAKLGPNVARALPFVRRRLGLETEAPDSAQLVELVRHHMDCRARSASAWFLVDKALVRLRLHDRLDRVAELASHLAPREDFEPMLIAEASRAGSHQHGRGWRIEPYFLQASLEDLPELLEASNDVYGFQCRVLAARQDSSTDLLAMLAKINAKVALDGYVKGRIAARLALMAGAALVREGQPVPKKLDAYLQLDAGPDVPEPEGKLYAEALRAFGRERVLALVDAAMAEKKPKARIVAAVGLGAFYDKARFAELCGDPEIQHYYGASLEPVGVAGIPTILEAFHAITGSDEDFSTRKQREGLRAGITYIALGAESIDPAWDPLLIPISNYGLVLKRLPQDRRDAVILATLKDEMPRKLDLLALASDSALDQGVEMLVARRKRFTNDQDGDDIESGFTAMGSRGSAALVRHLAGKNDAGAHLIINYSRLDDATVSDLTGGAPPLPVVDGDIKKGARYLATVWPHLATSDATGTLAIASGRLSVGSPDALDIGSVELDREVPKGNHPVTVYWSDADLDALPTAGVEAVMLRFAQSAPASWEEAKTTKGKKAIHVSNLITFCWLDASAKLDELANDAQKTFEDATTDGVVLTDDNQVAAVYVGEIATMHKMFWGLGEDGAPVCLVAGFRYPSED</sequence>
<evidence type="ECO:0000313" key="2">
    <source>
        <dbReference type="EMBL" id="QED28114.1"/>
    </source>
</evidence>
<dbReference type="InterPro" id="IPR008893">
    <property type="entry name" value="WGR_domain"/>
</dbReference>
<dbReference type="PROSITE" id="PS51977">
    <property type="entry name" value="WGR"/>
    <property type="match status" value="1"/>
</dbReference>
<feature type="domain" description="WGR" evidence="1">
    <location>
        <begin position="1"/>
        <end position="77"/>
    </location>
</feature>
<dbReference type="CDD" id="cd07996">
    <property type="entry name" value="WGR_MMR_like"/>
    <property type="match status" value="1"/>
</dbReference>
<dbReference type="EMBL" id="CP042467">
    <property type="protein sequence ID" value="QED28114.1"/>
    <property type="molecule type" value="Genomic_DNA"/>
</dbReference>
<dbReference type="AlphaFoldDB" id="A0A5B8XRF2"/>
<accession>A0A5B8XRF2</accession>